<name>A0A1S6IW19_9FIRM</name>
<feature type="transmembrane region" description="Helical" evidence="6">
    <location>
        <begin position="128"/>
        <end position="152"/>
    </location>
</feature>
<evidence type="ECO:0000259" key="7">
    <source>
        <dbReference type="Pfam" id="PF01578"/>
    </source>
</evidence>
<proteinExistence type="predicted"/>
<dbReference type="PANTHER" id="PTHR30071:SF1">
    <property type="entry name" value="CYTOCHROME B_B6 PROTEIN-RELATED"/>
    <property type="match status" value="1"/>
</dbReference>
<dbReference type="GO" id="GO:0005886">
    <property type="term" value="C:plasma membrane"/>
    <property type="evidence" value="ECO:0007669"/>
    <property type="project" value="TreeGrafter"/>
</dbReference>
<dbReference type="InterPro" id="IPR045062">
    <property type="entry name" value="Cyt_c_biogenesis_CcsA/CcmC"/>
</dbReference>
<dbReference type="AlphaFoldDB" id="A0A1S6IW19"/>
<comment type="subcellular location">
    <subcellularLocation>
        <location evidence="1">Membrane</location>
        <topology evidence="1">Multi-pass membrane protein</topology>
    </subcellularLocation>
</comment>
<feature type="transmembrane region" description="Helical" evidence="6">
    <location>
        <begin position="210"/>
        <end position="225"/>
    </location>
</feature>
<keyword evidence="2 6" id="KW-0812">Transmembrane</keyword>
<sequence>MEAQFNLTAYILLYLTVIASLISLWENNHLLRKLSLWFSVLAFASLTLALVQRCMASGRLPFATMYEFTFLFAWGILLFLLLLRIKFASELLTSLSALFAIAILSYGSTLPSDIRPLMPALQSVWLEFHVITAILAYGAFALSCCLAIIYLVKEKNGRFGESLPPLTKLDSYMHWSVAIGFPFMTLVLITGAVWAEEVWGRWWSWDPKETWALITWLIYAGYLHARKTYGWQGKRAAIMAIIGFAVVLFTLFGVSLLLPGAHSYV</sequence>
<gene>
    <name evidence="8" type="ORF">B0537_07545</name>
</gene>
<dbReference type="GO" id="GO:0020037">
    <property type="term" value="F:heme binding"/>
    <property type="evidence" value="ECO:0007669"/>
    <property type="project" value="InterPro"/>
</dbReference>
<feature type="domain" description="Cytochrome c assembly protein" evidence="7">
    <location>
        <begin position="64"/>
        <end position="262"/>
    </location>
</feature>
<dbReference type="InterPro" id="IPR002541">
    <property type="entry name" value="Cyt_c_assembly"/>
</dbReference>
<evidence type="ECO:0000256" key="2">
    <source>
        <dbReference type="ARBA" id="ARBA00022692"/>
    </source>
</evidence>
<accession>A0A1S6IW19</accession>
<keyword evidence="5 6" id="KW-0472">Membrane</keyword>
<dbReference type="RefSeq" id="WP_077713978.1">
    <property type="nucleotide sequence ID" value="NZ_CP019698.1"/>
</dbReference>
<keyword evidence="9" id="KW-1185">Reference proteome</keyword>
<feature type="transmembrane region" description="Helical" evidence="6">
    <location>
        <begin position="6"/>
        <end position="25"/>
    </location>
</feature>
<dbReference type="NCBIfam" id="TIGR03144">
    <property type="entry name" value="cytochr_II_ccsB"/>
    <property type="match status" value="1"/>
</dbReference>
<evidence type="ECO:0000256" key="1">
    <source>
        <dbReference type="ARBA" id="ARBA00004141"/>
    </source>
</evidence>
<dbReference type="Proteomes" id="UP000189464">
    <property type="component" value="Chromosome"/>
</dbReference>
<evidence type="ECO:0000313" key="9">
    <source>
        <dbReference type="Proteomes" id="UP000189464"/>
    </source>
</evidence>
<evidence type="ECO:0000256" key="5">
    <source>
        <dbReference type="ARBA" id="ARBA00023136"/>
    </source>
</evidence>
<feature type="transmembrane region" description="Helical" evidence="6">
    <location>
        <begin position="90"/>
        <end position="108"/>
    </location>
</feature>
<dbReference type="STRING" id="1833852.B0537_07545"/>
<dbReference type="PANTHER" id="PTHR30071">
    <property type="entry name" value="HEME EXPORTER PROTEIN C"/>
    <property type="match status" value="1"/>
</dbReference>
<organism evidence="8 9">
    <name type="scientific">Desulforamulus ferrireducens</name>
    <dbReference type="NCBI Taxonomy" id="1833852"/>
    <lineage>
        <taxon>Bacteria</taxon>
        <taxon>Bacillati</taxon>
        <taxon>Bacillota</taxon>
        <taxon>Clostridia</taxon>
        <taxon>Eubacteriales</taxon>
        <taxon>Peptococcaceae</taxon>
        <taxon>Desulforamulus</taxon>
    </lineage>
</organism>
<keyword evidence="3" id="KW-0201">Cytochrome c-type biogenesis</keyword>
<feature type="transmembrane region" description="Helical" evidence="6">
    <location>
        <begin position="237"/>
        <end position="258"/>
    </location>
</feature>
<dbReference type="GO" id="GO:0017004">
    <property type="term" value="P:cytochrome complex assembly"/>
    <property type="evidence" value="ECO:0007669"/>
    <property type="project" value="UniProtKB-KW"/>
</dbReference>
<evidence type="ECO:0000313" key="8">
    <source>
        <dbReference type="EMBL" id="AQS58950.1"/>
    </source>
</evidence>
<dbReference type="OrthoDB" id="9814290at2"/>
<feature type="transmembrane region" description="Helical" evidence="6">
    <location>
        <begin position="172"/>
        <end position="195"/>
    </location>
</feature>
<evidence type="ECO:0000256" key="3">
    <source>
        <dbReference type="ARBA" id="ARBA00022748"/>
    </source>
</evidence>
<keyword evidence="4 6" id="KW-1133">Transmembrane helix</keyword>
<dbReference type="Pfam" id="PF01578">
    <property type="entry name" value="Cytochrom_C_asm"/>
    <property type="match status" value="1"/>
</dbReference>
<dbReference type="InterPro" id="IPR017562">
    <property type="entry name" value="Cyt_c_biogenesis_CcsA"/>
</dbReference>
<dbReference type="KEGG" id="dfg:B0537_07545"/>
<feature type="transmembrane region" description="Helical" evidence="6">
    <location>
        <begin position="63"/>
        <end position="83"/>
    </location>
</feature>
<feature type="transmembrane region" description="Helical" evidence="6">
    <location>
        <begin position="34"/>
        <end position="51"/>
    </location>
</feature>
<reference evidence="8 9" key="1">
    <citation type="journal article" date="2016" name="Int. J. Syst. Evol. Microbiol.">
        <title>Desulfotomaculum ferrireducens sp. nov., a moderately thermophilic sulfate-reducing and dissimilatory Fe(III)-reducing bacterium isolated from compost.</title>
        <authorList>
            <person name="Yang G."/>
            <person name="Guo J."/>
            <person name="Zhuang L."/>
            <person name="Yuan Y."/>
            <person name="Zhou S."/>
        </authorList>
    </citation>
    <scope>NUCLEOTIDE SEQUENCE [LARGE SCALE GENOMIC DNA]</scope>
    <source>
        <strain evidence="8 9">GSS09</strain>
    </source>
</reference>
<evidence type="ECO:0000256" key="4">
    <source>
        <dbReference type="ARBA" id="ARBA00022989"/>
    </source>
</evidence>
<dbReference type="EMBL" id="CP019698">
    <property type="protein sequence ID" value="AQS58950.1"/>
    <property type="molecule type" value="Genomic_DNA"/>
</dbReference>
<evidence type="ECO:0000256" key="6">
    <source>
        <dbReference type="SAM" id="Phobius"/>
    </source>
</evidence>
<protein>
    <submittedName>
        <fullName evidence="8">C-type cytochrome biogenesis protein CcsB</fullName>
    </submittedName>
</protein>